<dbReference type="SUPFAM" id="SSF52141">
    <property type="entry name" value="Uracil-DNA glycosylase-like"/>
    <property type="match status" value="1"/>
</dbReference>
<dbReference type="CDD" id="cd10034">
    <property type="entry name" value="UDG_BdiUng_like"/>
    <property type="match status" value="1"/>
</dbReference>
<protein>
    <submittedName>
        <fullName evidence="2">Uracil-DNA glycosylase</fullName>
    </submittedName>
</protein>
<evidence type="ECO:0000313" key="2">
    <source>
        <dbReference type="EMBL" id="KWK72230.1"/>
    </source>
</evidence>
<evidence type="ECO:0000313" key="3">
    <source>
        <dbReference type="Proteomes" id="UP000065504"/>
    </source>
</evidence>
<dbReference type="RefSeq" id="WP_010099239.1">
    <property type="nucleotide sequence ID" value="NZ_LPAX01000105.1"/>
</dbReference>
<sequence>MVTPFCPGYSDEPFRTLVESYPDTSVYPSNAFRVEWGPIFHRGRLDGTARVLVLGQDPAQHETIARRILMGTAGRRVQGFLNRLGIDRSYVMINAFIFSVYGQQGGAQHIDDAAITDYRNKWLKAVLDANQVGAVVAFGALADKAWQKWLASPDAAGRPAPAYRKLPHPTSPEAGGGDVVAATKAMLATYNAGLAALAPAVAPADHPGPIVPYGDAFAPNDEPAIPQRDLPAGMPAWMGARNEWAVREGTTAADKRLNIRVTASL</sequence>
<evidence type="ECO:0000259" key="1">
    <source>
        <dbReference type="Pfam" id="PF03167"/>
    </source>
</evidence>
<dbReference type="Proteomes" id="UP000065504">
    <property type="component" value="Unassembled WGS sequence"/>
</dbReference>
<dbReference type="Pfam" id="PF03167">
    <property type="entry name" value="UDG"/>
    <property type="match status" value="1"/>
</dbReference>
<dbReference type="InterPro" id="IPR005122">
    <property type="entry name" value="Uracil-DNA_glycosylase-like"/>
</dbReference>
<gene>
    <name evidence="2" type="ORF">WM16_18310</name>
</gene>
<comment type="caution">
    <text evidence="2">The sequence shown here is derived from an EMBL/GenBank/DDBJ whole genome shotgun (WGS) entry which is preliminary data.</text>
</comment>
<proteinExistence type="predicted"/>
<organism evidence="2 3">
    <name type="scientific">Burkholderia ubonensis</name>
    <dbReference type="NCBI Taxonomy" id="101571"/>
    <lineage>
        <taxon>Bacteria</taxon>
        <taxon>Pseudomonadati</taxon>
        <taxon>Pseudomonadota</taxon>
        <taxon>Betaproteobacteria</taxon>
        <taxon>Burkholderiales</taxon>
        <taxon>Burkholderiaceae</taxon>
        <taxon>Burkholderia</taxon>
        <taxon>Burkholderia cepacia complex</taxon>
    </lineage>
</organism>
<dbReference type="EMBL" id="LPLU01000098">
    <property type="protein sequence ID" value="KWK72230.1"/>
    <property type="molecule type" value="Genomic_DNA"/>
</dbReference>
<feature type="domain" description="Uracil-DNA glycosylase-like" evidence="1">
    <location>
        <begin position="46"/>
        <end position="169"/>
    </location>
</feature>
<dbReference type="AlphaFoldDB" id="A0A104XGZ4"/>
<name>A0A104XGZ4_9BURK</name>
<dbReference type="Gene3D" id="3.40.470.10">
    <property type="entry name" value="Uracil-DNA glycosylase-like domain"/>
    <property type="match status" value="1"/>
</dbReference>
<reference evidence="2 3" key="1">
    <citation type="submission" date="2015-11" db="EMBL/GenBank/DDBJ databases">
        <title>Expanding the genomic diversity of Burkholderia species for the development of highly accurate diagnostics.</title>
        <authorList>
            <person name="Sahl J."/>
            <person name="Keim P."/>
            <person name="Wagner D."/>
        </authorList>
    </citation>
    <scope>NUCLEOTIDE SEQUENCE [LARGE SCALE GENOMIC DNA]</scope>
    <source>
        <strain evidence="2 3">MSMB782WGS</strain>
    </source>
</reference>
<accession>A0A104XGZ4</accession>
<dbReference type="InterPro" id="IPR036895">
    <property type="entry name" value="Uracil-DNA_glycosylase-like_sf"/>
</dbReference>